<dbReference type="EMBL" id="KI392602">
    <property type="protein sequence ID" value="ERN12836.1"/>
    <property type="molecule type" value="Genomic_DNA"/>
</dbReference>
<keyword evidence="2" id="KW-1185">Reference proteome</keyword>
<organism evidence="1 2">
    <name type="scientific">Amborella trichopoda</name>
    <dbReference type="NCBI Taxonomy" id="13333"/>
    <lineage>
        <taxon>Eukaryota</taxon>
        <taxon>Viridiplantae</taxon>
        <taxon>Streptophyta</taxon>
        <taxon>Embryophyta</taxon>
        <taxon>Tracheophyta</taxon>
        <taxon>Spermatophyta</taxon>
        <taxon>Magnoliopsida</taxon>
        <taxon>Amborellales</taxon>
        <taxon>Amborellaceae</taxon>
        <taxon>Amborella</taxon>
    </lineage>
</organism>
<dbReference type="PANTHER" id="PTHR34666:SF1">
    <property type="entry name" value="OS02G0554800 PROTEIN"/>
    <property type="match status" value="1"/>
</dbReference>
<dbReference type="AlphaFoldDB" id="W1PY35"/>
<evidence type="ECO:0000313" key="1">
    <source>
        <dbReference type="EMBL" id="ERN12836.1"/>
    </source>
</evidence>
<name>W1PY35_AMBTC</name>
<accession>W1PY35</accession>
<dbReference type="HOGENOM" id="CLU_1221157_0_0_1"/>
<dbReference type="Proteomes" id="UP000017836">
    <property type="component" value="Unassembled WGS sequence"/>
</dbReference>
<protein>
    <submittedName>
        <fullName evidence="1">Uncharacterized protein</fullName>
    </submittedName>
</protein>
<reference evidence="2" key="1">
    <citation type="journal article" date="2013" name="Science">
        <title>The Amborella genome and the evolution of flowering plants.</title>
        <authorList>
            <consortium name="Amborella Genome Project"/>
        </authorList>
    </citation>
    <scope>NUCLEOTIDE SEQUENCE [LARGE SCALE GENOMIC DNA]</scope>
</reference>
<sequence>MTIFDQESTEEFTFPTVPNDYHEFSVSKDSFWVCARKASNCSFPICAQAHETNSPEFEIPTYQPKAFPSRHTSSMDKLWEITAKEAIGSLRKFSIDLDDGRKSFVSARDDDGYDEEDEERMDSLWEEYNDDVGQLLARKDGVGQILAGKDGVGQILTVKDCRKMKGAESVTSFESDAEGHEIGHLGCIQALKISKAGIPLKRPGLQMILKVLRKLLMLHTSHFAKKD</sequence>
<gene>
    <name evidence="1" type="ORF">AMTR_s00180p00048600</name>
</gene>
<evidence type="ECO:0000313" key="2">
    <source>
        <dbReference type="Proteomes" id="UP000017836"/>
    </source>
</evidence>
<proteinExistence type="predicted"/>
<dbReference type="PANTHER" id="PTHR34666">
    <property type="entry name" value="EXPRESSED PROTEIN"/>
    <property type="match status" value="1"/>
</dbReference>
<dbReference type="Gramene" id="ERN12836">
    <property type="protein sequence ID" value="ERN12836"/>
    <property type="gene ID" value="AMTR_s00180p00048600"/>
</dbReference>